<feature type="compositionally biased region" description="Polar residues" evidence="3">
    <location>
        <begin position="137"/>
        <end position="148"/>
    </location>
</feature>
<dbReference type="InterPro" id="IPR019331">
    <property type="entry name" value="FAM192A/Fyv6_N"/>
</dbReference>
<dbReference type="Proteomes" id="UP001583280">
    <property type="component" value="Unassembled WGS sequence"/>
</dbReference>
<feature type="region of interest" description="Disordered" evidence="3">
    <location>
        <begin position="135"/>
        <end position="156"/>
    </location>
</feature>
<evidence type="ECO:0000256" key="1">
    <source>
        <dbReference type="ARBA" id="ARBA00004123"/>
    </source>
</evidence>
<keyword evidence="2" id="KW-0539">Nucleus</keyword>
<dbReference type="PANTHER" id="PTHR13495">
    <property type="entry name" value="NEFA-INTERACTING NUCLEAR PROTEIN NIP30"/>
    <property type="match status" value="1"/>
</dbReference>
<sequence>MSSGFISSGKIEGQDPSRPLSSVASPTPLISHPKNTLGKNQDAWDQVQKEVVAERQQRAAERAKAINGEEKSLYEILQANKAAKQAAIEEQNRLSNQFRALDDDEVEFLDRVRDSKRSEDNRVREETQAELQAFRHAQQSTANESQKSLDGGDVGETDWALNRKKRKAKSILLRNVKHKTEDYSATEGKMTIPEGKVEAPATTTATTIVTVTATLGTTSTTSAKRAANPTIGKVNSDTNPQASIDTKLPHAKPALIGLVDYGSDSE</sequence>
<evidence type="ECO:0000313" key="6">
    <source>
        <dbReference type="Proteomes" id="UP001583280"/>
    </source>
</evidence>
<accession>A0ABR3ZPL4</accession>
<reference evidence="5 6" key="1">
    <citation type="journal article" date="2024" name="IMA Fungus">
        <title>IMA Genome - F19 : A genome assembly and annotation guide to empower mycologists, including annotated draft genome sequences of Ceratocystis pirilliformis, Diaporthe australafricana, Fusarium ophioides, Paecilomyces lecythidis, and Sporothrix stenoceras.</title>
        <authorList>
            <person name="Aylward J."/>
            <person name="Wilson A.M."/>
            <person name="Visagie C.M."/>
            <person name="Spraker J."/>
            <person name="Barnes I."/>
            <person name="Buitendag C."/>
            <person name="Ceriani C."/>
            <person name="Del Mar Angel L."/>
            <person name="du Plessis D."/>
            <person name="Fuchs T."/>
            <person name="Gasser K."/>
            <person name="Kramer D."/>
            <person name="Li W."/>
            <person name="Munsamy K."/>
            <person name="Piso A."/>
            <person name="Price J.L."/>
            <person name="Sonnekus B."/>
            <person name="Thomas C."/>
            <person name="van der Nest A."/>
            <person name="van Dijk A."/>
            <person name="van Heerden A."/>
            <person name="van Vuuren N."/>
            <person name="Yilmaz N."/>
            <person name="Duong T.A."/>
            <person name="van der Merwe N.A."/>
            <person name="Wingfield M.J."/>
            <person name="Wingfield B.D."/>
        </authorList>
    </citation>
    <scope>NUCLEOTIDE SEQUENCE [LARGE SCALE GENOMIC DNA]</scope>
    <source>
        <strain evidence="5 6">CMW 12675</strain>
    </source>
</reference>
<gene>
    <name evidence="5" type="ORF">Cpir12675_000142</name>
</gene>
<dbReference type="PANTHER" id="PTHR13495:SF0">
    <property type="entry name" value="PSME3-INTERACTING PROTEIN"/>
    <property type="match status" value="1"/>
</dbReference>
<feature type="region of interest" description="Disordered" evidence="3">
    <location>
        <begin position="1"/>
        <end position="43"/>
    </location>
</feature>
<dbReference type="Pfam" id="PF10187">
    <property type="entry name" value="FAM192A_Fyv6_N"/>
    <property type="match status" value="1"/>
</dbReference>
<dbReference type="EMBL" id="JAWDJO010000002">
    <property type="protein sequence ID" value="KAL1902036.1"/>
    <property type="molecule type" value="Genomic_DNA"/>
</dbReference>
<proteinExistence type="predicted"/>
<evidence type="ECO:0000313" key="5">
    <source>
        <dbReference type="EMBL" id="KAL1902036.1"/>
    </source>
</evidence>
<feature type="domain" description="FAM192A/Fyv6 N-terminal" evidence="4">
    <location>
        <begin position="39"/>
        <end position="135"/>
    </location>
</feature>
<dbReference type="InterPro" id="IPR039845">
    <property type="entry name" value="FAM192A"/>
</dbReference>
<protein>
    <recommendedName>
        <fullName evidence="4">FAM192A/Fyv6 N-terminal domain-containing protein</fullName>
    </recommendedName>
</protein>
<evidence type="ECO:0000256" key="3">
    <source>
        <dbReference type="SAM" id="MobiDB-lite"/>
    </source>
</evidence>
<evidence type="ECO:0000259" key="4">
    <source>
        <dbReference type="Pfam" id="PF10187"/>
    </source>
</evidence>
<comment type="caution">
    <text evidence="5">The sequence shown here is derived from an EMBL/GenBank/DDBJ whole genome shotgun (WGS) entry which is preliminary data.</text>
</comment>
<feature type="region of interest" description="Disordered" evidence="3">
    <location>
        <begin position="220"/>
        <end position="248"/>
    </location>
</feature>
<evidence type="ECO:0000256" key="2">
    <source>
        <dbReference type="ARBA" id="ARBA00023242"/>
    </source>
</evidence>
<keyword evidence="6" id="KW-1185">Reference proteome</keyword>
<organism evidence="5 6">
    <name type="scientific">Ceratocystis pirilliformis</name>
    <dbReference type="NCBI Taxonomy" id="259994"/>
    <lineage>
        <taxon>Eukaryota</taxon>
        <taxon>Fungi</taxon>
        <taxon>Dikarya</taxon>
        <taxon>Ascomycota</taxon>
        <taxon>Pezizomycotina</taxon>
        <taxon>Sordariomycetes</taxon>
        <taxon>Hypocreomycetidae</taxon>
        <taxon>Microascales</taxon>
        <taxon>Ceratocystidaceae</taxon>
        <taxon>Ceratocystis</taxon>
    </lineage>
</organism>
<name>A0ABR3ZPL4_9PEZI</name>
<comment type="subcellular location">
    <subcellularLocation>
        <location evidence="1">Nucleus</location>
    </subcellularLocation>
</comment>
<feature type="compositionally biased region" description="Polar residues" evidence="3">
    <location>
        <begin position="233"/>
        <end position="244"/>
    </location>
</feature>